<comment type="subunit">
    <text evidence="3">Part of the 50S ribosomal subunit.</text>
</comment>
<dbReference type="InterPro" id="IPR042105">
    <property type="entry name" value="Ribosomal_bL31_sf"/>
</dbReference>
<dbReference type="HAMAP" id="MF_00502">
    <property type="entry name" value="Ribosomal_bL31_2"/>
    <property type="match status" value="1"/>
</dbReference>
<evidence type="ECO:0000256" key="4">
    <source>
        <dbReference type="SAM" id="MobiDB-lite"/>
    </source>
</evidence>
<dbReference type="GO" id="GO:1990904">
    <property type="term" value="C:ribonucleoprotein complex"/>
    <property type="evidence" value="ECO:0007669"/>
    <property type="project" value="UniProtKB-KW"/>
</dbReference>
<feature type="compositionally biased region" description="Low complexity" evidence="4">
    <location>
        <begin position="79"/>
        <end position="90"/>
    </location>
</feature>
<comment type="similarity">
    <text evidence="3">Belongs to the bacterial ribosomal protein bL31 family. Type B subfamily.</text>
</comment>
<sequence>MKKDIHPDTYRMVIFEDSTSGKRFLIGSTIETTKTDKWDDGKERPVVQVEISSASHPFYTGTAKTIDTAGRVEKFKTRAATAKTKKAASAARKKETAK</sequence>
<dbReference type="SUPFAM" id="SSF143800">
    <property type="entry name" value="L28p-like"/>
    <property type="match status" value="1"/>
</dbReference>
<comment type="caution">
    <text evidence="5">The sequence shown here is derived from an EMBL/GenBank/DDBJ whole genome shotgun (WGS) entry which is preliminary data.</text>
</comment>
<dbReference type="NCBIfam" id="TIGR00105">
    <property type="entry name" value="L31"/>
    <property type="match status" value="1"/>
</dbReference>
<name>A0A1F6DW82_9BACT</name>
<keyword evidence="1 3" id="KW-0689">Ribosomal protein</keyword>
<dbReference type="InterPro" id="IPR034704">
    <property type="entry name" value="Ribosomal_bL28/bL31-like_sf"/>
</dbReference>
<dbReference type="EMBL" id="MFLK01000040">
    <property type="protein sequence ID" value="OGG65646.1"/>
    <property type="molecule type" value="Genomic_DNA"/>
</dbReference>
<dbReference type="PRINTS" id="PR01249">
    <property type="entry name" value="RIBOSOMALL31"/>
</dbReference>
<feature type="region of interest" description="Disordered" evidence="4">
    <location>
        <begin position="79"/>
        <end position="98"/>
    </location>
</feature>
<dbReference type="GO" id="GO:0003735">
    <property type="term" value="F:structural constituent of ribosome"/>
    <property type="evidence" value="ECO:0007669"/>
    <property type="project" value="InterPro"/>
</dbReference>
<evidence type="ECO:0000313" key="5">
    <source>
        <dbReference type="EMBL" id="OGG65646.1"/>
    </source>
</evidence>
<dbReference type="PANTHER" id="PTHR33280">
    <property type="entry name" value="50S RIBOSOMAL PROTEIN L31, CHLOROPLASTIC"/>
    <property type="match status" value="1"/>
</dbReference>
<dbReference type="Gene3D" id="4.10.830.30">
    <property type="entry name" value="Ribosomal protein L31"/>
    <property type="match status" value="1"/>
</dbReference>
<reference evidence="5 6" key="1">
    <citation type="journal article" date="2016" name="Nat. Commun.">
        <title>Thousands of microbial genomes shed light on interconnected biogeochemical processes in an aquifer system.</title>
        <authorList>
            <person name="Anantharaman K."/>
            <person name="Brown C.T."/>
            <person name="Hug L.A."/>
            <person name="Sharon I."/>
            <person name="Castelle C.J."/>
            <person name="Probst A.J."/>
            <person name="Thomas B.C."/>
            <person name="Singh A."/>
            <person name="Wilkins M.J."/>
            <person name="Karaoz U."/>
            <person name="Brodie E.L."/>
            <person name="Williams K.H."/>
            <person name="Hubbard S.S."/>
            <person name="Banfield J.F."/>
        </authorList>
    </citation>
    <scope>NUCLEOTIDE SEQUENCE [LARGE SCALE GENOMIC DNA]</scope>
</reference>
<dbReference type="STRING" id="1798497.A3D71_02950"/>
<dbReference type="Pfam" id="PF01197">
    <property type="entry name" value="Ribosomal_L31"/>
    <property type="match status" value="1"/>
</dbReference>
<dbReference type="GO" id="GO:0006412">
    <property type="term" value="P:translation"/>
    <property type="evidence" value="ECO:0007669"/>
    <property type="project" value="UniProtKB-UniRule"/>
</dbReference>
<proteinExistence type="inferred from homology"/>
<accession>A0A1F6DW82</accession>
<dbReference type="PROSITE" id="PS01143">
    <property type="entry name" value="RIBOSOMAL_L31"/>
    <property type="match status" value="1"/>
</dbReference>
<dbReference type="InterPro" id="IPR002150">
    <property type="entry name" value="Ribosomal_bL31"/>
</dbReference>
<keyword evidence="2 3" id="KW-0687">Ribonucleoprotein</keyword>
<gene>
    <name evidence="3" type="primary">rpmE2</name>
    <name evidence="5" type="ORF">A3D71_02950</name>
</gene>
<dbReference type="AlphaFoldDB" id="A0A1F6DW82"/>
<organism evidence="5 6">
    <name type="scientific">Candidatus Kaiserbacteria bacterium RIFCSPHIGHO2_02_FULL_55_20</name>
    <dbReference type="NCBI Taxonomy" id="1798497"/>
    <lineage>
        <taxon>Bacteria</taxon>
        <taxon>Candidatus Kaiseribacteriota</taxon>
    </lineage>
</organism>
<evidence type="ECO:0000256" key="2">
    <source>
        <dbReference type="ARBA" id="ARBA00023274"/>
    </source>
</evidence>
<evidence type="ECO:0000256" key="1">
    <source>
        <dbReference type="ARBA" id="ARBA00022980"/>
    </source>
</evidence>
<protein>
    <recommendedName>
        <fullName evidence="3">Large ribosomal subunit protein bL31B</fullName>
    </recommendedName>
</protein>
<dbReference type="Proteomes" id="UP000177652">
    <property type="component" value="Unassembled WGS sequence"/>
</dbReference>
<evidence type="ECO:0000313" key="6">
    <source>
        <dbReference type="Proteomes" id="UP000177652"/>
    </source>
</evidence>
<dbReference type="InterPro" id="IPR027493">
    <property type="entry name" value="Ribosomal_bL31_B"/>
</dbReference>
<dbReference type="PANTHER" id="PTHR33280:SF1">
    <property type="entry name" value="LARGE RIBOSOMAL SUBUNIT PROTEIN BL31C"/>
    <property type="match status" value="1"/>
</dbReference>
<evidence type="ECO:0000256" key="3">
    <source>
        <dbReference type="HAMAP-Rule" id="MF_00502"/>
    </source>
</evidence>
<dbReference type="GO" id="GO:0005840">
    <property type="term" value="C:ribosome"/>
    <property type="evidence" value="ECO:0007669"/>
    <property type="project" value="UniProtKB-KW"/>
</dbReference>
<dbReference type="NCBIfam" id="NF002462">
    <property type="entry name" value="PRK01678.1"/>
    <property type="match status" value="1"/>
</dbReference>